<dbReference type="PROSITE" id="PS50097">
    <property type="entry name" value="BTB"/>
    <property type="match status" value="1"/>
</dbReference>
<dbReference type="CDD" id="cd18186">
    <property type="entry name" value="BTB_POZ_ZBTB_KLHL-like"/>
    <property type="match status" value="1"/>
</dbReference>
<accession>A0A8E2AW90</accession>
<dbReference type="InterPro" id="IPR000210">
    <property type="entry name" value="BTB/POZ_dom"/>
</dbReference>
<sequence length="304" mass="33814">MRLEHPFTKPSADAIIRSCDNVDFRVHRAILSEASPVFEAMFSLPRPQLSADDQEHRDGLPVITMTETAATLDAVLRFCYPMPDPDFASIDALAEVLEAARKYAIDVILAHAVRLLRGSFLDENPFAVFGVAYRMQMKEVAMLAARESLKKKMPEAGVLPVVPAAAFAALVRWRARCVTTAIKFMHGRTDPIPDLEDVWYVWEGVQWELCTSCKNLHYEQNTEIHQDALLQSDFVEDAIAALAEHPCGATLMRCKTVALKVIPDLPCVGCQKEAVLTLHDDILPGLSEALDLTLEETVPLNLDF</sequence>
<dbReference type="Proteomes" id="UP000250043">
    <property type="component" value="Unassembled WGS sequence"/>
</dbReference>
<dbReference type="AlphaFoldDB" id="A0A8E2AW90"/>
<dbReference type="InterPro" id="IPR011333">
    <property type="entry name" value="SKP1/BTB/POZ_sf"/>
</dbReference>
<dbReference type="Pfam" id="PF00651">
    <property type="entry name" value="BTB"/>
    <property type="match status" value="1"/>
</dbReference>
<dbReference type="EMBL" id="KV722384">
    <property type="protein sequence ID" value="OCH91508.1"/>
    <property type="molecule type" value="Genomic_DNA"/>
</dbReference>
<protein>
    <recommendedName>
        <fullName evidence="1">BTB domain-containing protein</fullName>
    </recommendedName>
</protein>
<evidence type="ECO:0000313" key="2">
    <source>
        <dbReference type="EMBL" id="OCH91508.1"/>
    </source>
</evidence>
<reference evidence="2 3" key="1">
    <citation type="submission" date="2016-07" db="EMBL/GenBank/DDBJ databases">
        <title>Draft genome of the white-rot fungus Obba rivulosa 3A-2.</title>
        <authorList>
            <consortium name="DOE Joint Genome Institute"/>
            <person name="Miettinen O."/>
            <person name="Riley R."/>
            <person name="Acob R."/>
            <person name="Barry K."/>
            <person name="Cullen D."/>
            <person name="De Vries R."/>
            <person name="Hainaut M."/>
            <person name="Hatakka A."/>
            <person name="Henrissat B."/>
            <person name="Hilden K."/>
            <person name="Kuo R."/>
            <person name="Labutti K."/>
            <person name="Lipzen A."/>
            <person name="Makela M.R."/>
            <person name="Sandor L."/>
            <person name="Spatafora J.W."/>
            <person name="Grigoriev I.V."/>
            <person name="Hibbett D.S."/>
        </authorList>
    </citation>
    <scope>NUCLEOTIDE SEQUENCE [LARGE SCALE GENOMIC DNA]</scope>
    <source>
        <strain evidence="2 3">3A-2</strain>
    </source>
</reference>
<evidence type="ECO:0000313" key="3">
    <source>
        <dbReference type="Proteomes" id="UP000250043"/>
    </source>
</evidence>
<keyword evidence="3" id="KW-1185">Reference proteome</keyword>
<gene>
    <name evidence="2" type="ORF">OBBRIDRAFT_792222</name>
</gene>
<feature type="domain" description="BTB" evidence="1">
    <location>
        <begin position="12"/>
        <end position="80"/>
    </location>
</feature>
<proteinExistence type="predicted"/>
<name>A0A8E2AW90_9APHY</name>
<organism evidence="2 3">
    <name type="scientific">Obba rivulosa</name>
    <dbReference type="NCBI Taxonomy" id="1052685"/>
    <lineage>
        <taxon>Eukaryota</taxon>
        <taxon>Fungi</taxon>
        <taxon>Dikarya</taxon>
        <taxon>Basidiomycota</taxon>
        <taxon>Agaricomycotina</taxon>
        <taxon>Agaricomycetes</taxon>
        <taxon>Polyporales</taxon>
        <taxon>Gelatoporiaceae</taxon>
        <taxon>Obba</taxon>
    </lineage>
</organism>
<evidence type="ECO:0000259" key="1">
    <source>
        <dbReference type="PROSITE" id="PS50097"/>
    </source>
</evidence>
<dbReference type="SMART" id="SM00225">
    <property type="entry name" value="BTB"/>
    <property type="match status" value="1"/>
</dbReference>
<dbReference type="Gene3D" id="3.30.710.10">
    <property type="entry name" value="Potassium Channel Kv1.1, Chain A"/>
    <property type="match status" value="1"/>
</dbReference>
<dbReference type="SUPFAM" id="SSF54695">
    <property type="entry name" value="POZ domain"/>
    <property type="match status" value="1"/>
</dbReference>
<dbReference type="OrthoDB" id="3164835at2759"/>